<dbReference type="AlphaFoldDB" id="A0AA35R5U7"/>
<keyword evidence="8" id="KW-0594">Phospholipid biosynthesis</keyword>
<keyword evidence="12" id="KW-1185">Reference proteome</keyword>
<sequence length="163" mass="16594">MGDNNSGAANVYREIGPRAGLACGALDIVKGSLAVVLVGVIARDSGIQMLAGICAFAGHVWPVFLRFKGGRGAAVAVGVLFATVPAIALPLGALSLVALFHTRKSMVALFMFLAGVPILSWVAVLTVDLSAAKAGYVLAMPVMAGLSHIYSTLVLPKFGATAS</sequence>
<comment type="caution">
    <text evidence="11">The sequence shown here is derived from an EMBL/GenBank/DDBJ whole genome shotgun (WGS) entry which is preliminary data.</text>
</comment>
<keyword evidence="4 10" id="KW-0812">Transmembrane</keyword>
<keyword evidence="2" id="KW-0444">Lipid biosynthesis</keyword>
<evidence type="ECO:0000256" key="3">
    <source>
        <dbReference type="ARBA" id="ARBA00022679"/>
    </source>
</evidence>
<evidence type="ECO:0000256" key="9">
    <source>
        <dbReference type="ARBA" id="ARBA00023264"/>
    </source>
</evidence>
<feature type="transmembrane region" description="Helical" evidence="10">
    <location>
        <begin position="49"/>
        <end position="67"/>
    </location>
</feature>
<accession>A0AA35R5U7</accession>
<evidence type="ECO:0000256" key="2">
    <source>
        <dbReference type="ARBA" id="ARBA00022516"/>
    </source>
</evidence>
<keyword evidence="3" id="KW-0808">Transferase</keyword>
<dbReference type="Pfam" id="PF02660">
    <property type="entry name" value="G3P_acyltransf"/>
    <property type="match status" value="1"/>
</dbReference>
<evidence type="ECO:0000256" key="8">
    <source>
        <dbReference type="ARBA" id="ARBA00023209"/>
    </source>
</evidence>
<proteinExistence type="predicted"/>
<dbReference type="PANTHER" id="PTHR30309:SF0">
    <property type="entry name" value="GLYCEROL-3-PHOSPHATE ACYLTRANSFERASE-RELATED"/>
    <property type="match status" value="1"/>
</dbReference>
<evidence type="ECO:0000256" key="4">
    <source>
        <dbReference type="ARBA" id="ARBA00022692"/>
    </source>
</evidence>
<evidence type="ECO:0000313" key="11">
    <source>
        <dbReference type="EMBL" id="CAI8005324.1"/>
    </source>
</evidence>
<evidence type="ECO:0000313" key="12">
    <source>
        <dbReference type="Proteomes" id="UP001174909"/>
    </source>
</evidence>
<name>A0AA35R5U7_GEOBA</name>
<evidence type="ECO:0000256" key="6">
    <source>
        <dbReference type="ARBA" id="ARBA00023098"/>
    </source>
</evidence>
<organism evidence="11 12">
    <name type="scientific">Geodia barretti</name>
    <name type="common">Barrett's horny sponge</name>
    <dbReference type="NCBI Taxonomy" id="519541"/>
    <lineage>
        <taxon>Eukaryota</taxon>
        <taxon>Metazoa</taxon>
        <taxon>Porifera</taxon>
        <taxon>Demospongiae</taxon>
        <taxon>Heteroscleromorpha</taxon>
        <taxon>Tetractinellida</taxon>
        <taxon>Astrophorina</taxon>
        <taxon>Geodiidae</taxon>
        <taxon>Geodia</taxon>
    </lineage>
</organism>
<gene>
    <name evidence="11" type="ORF">GBAR_LOCUS4150</name>
</gene>
<evidence type="ECO:0000256" key="1">
    <source>
        <dbReference type="ARBA" id="ARBA00022475"/>
    </source>
</evidence>
<keyword evidence="7 10" id="KW-0472">Membrane</keyword>
<dbReference type="EMBL" id="CASHTH010000599">
    <property type="protein sequence ID" value="CAI8005324.1"/>
    <property type="molecule type" value="Genomic_DNA"/>
</dbReference>
<dbReference type="Proteomes" id="UP001174909">
    <property type="component" value="Unassembled WGS sequence"/>
</dbReference>
<evidence type="ECO:0000256" key="5">
    <source>
        <dbReference type="ARBA" id="ARBA00022989"/>
    </source>
</evidence>
<keyword evidence="9" id="KW-1208">Phospholipid metabolism</keyword>
<dbReference type="PANTHER" id="PTHR30309">
    <property type="entry name" value="INNER MEMBRANE PROTEIN YGIH"/>
    <property type="match status" value="1"/>
</dbReference>
<dbReference type="GO" id="GO:0005886">
    <property type="term" value="C:plasma membrane"/>
    <property type="evidence" value="ECO:0007669"/>
    <property type="project" value="InterPro"/>
</dbReference>
<dbReference type="GO" id="GO:0043772">
    <property type="term" value="F:acyl-phosphate glycerol-3-phosphate acyltransferase activity"/>
    <property type="evidence" value="ECO:0007669"/>
    <property type="project" value="InterPro"/>
</dbReference>
<dbReference type="InterPro" id="IPR003811">
    <property type="entry name" value="G3P_acylTferase_PlsY"/>
</dbReference>
<feature type="transmembrane region" description="Helical" evidence="10">
    <location>
        <begin position="73"/>
        <end position="100"/>
    </location>
</feature>
<feature type="transmembrane region" description="Helical" evidence="10">
    <location>
        <begin position="107"/>
        <end position="124"/>
    </location>
</feature>
<keyword evidence="6" id="KW-0443">Lipid metabolism</keyword>
<dbReference type="SMART" id="SM01207">
    <property type="entry name" value="G3P_acyltransf"/>
    <property type="match status" value="1"/>
</dbReference>
<reference evidence="11" key="1">
    <citation type="submission" date="2023-03" db="EMBL/GenBank/DDBJ databases">
        <authorList>
            <person name="Steffen K."/>
            <person name="Cardenas P."/>
        </authorList>
    </citation>
    <scope>NUCLEOTIDE SEQUENCE</scope>
</reference>
<keyword evidence="11" id="KW-0012">Acyltransferase</keyword>
<evidence type="ECO:0000256" key="10">
    <source>
        <dbReference type="SAM" id="Phobius"/>
    </source>
</evidence>
<keyword evidence="1" id="KW-1003">Cell membrane</keyword>
<protein>
    <submittedName>
        <fullName evidence="11">Glycerol-3-phosphate acyltransferase 4</fullName>
    </submittedName>
</protein>
<evidence type="ECO:0000256" key="7">
    <source>
        <dbReference type="ARBA" id="ARBA00023136"/>
    </source>
</evidence>
<keyword evidence="5 10" id="KW-1133">Transmembrane helix</keyword>
<feature type="transmembrane region" description="Helical" evidence="10">
    <location>
        <begin position="136"/>
        <end position="155"/>
    </location>
</feature>
<feature type="transmembrane region" description="Helical" evidence="10">
    <location>
        <begin position="19"/>
        <end position="42"/>
    </location>
</feature>
<dbReference type="GO" id="GO:0008654">
    <property type="term" value="P:phospholipid biosynthetic process"/>
    <property type="evidence" value="ECO:0007669"/>
    <property type="project" value="UniProtKB-KW"/>
</dbReference>